<keyword evidence="1" id="KW-1133">Transmembrane helix</keyword>
<dbReference type="OrthoDB" id="2391627at2759"/>
<proteinExistence type="predicted"/>
<sequence length="93" mass="10114">MVNFVKTNLHATPAWSSRFGPKYKIQPNVLGYTVRSLTPIALSAAGFGGVALVGALFFLNAVPRVRRDVLERLPVVGNYWIGKGELPASDNPF</sequence>
<dbReference type="EMBL" id="ML119646">
    <property type="protein sequence ID" value="RPA87506.1"/>
    <property type="molecule type" value="Genomic_DNA"/>
</dbReference>
<dbReference type="AlphaFoldDB" id="A0A3N4IP41"/>
<dbReference type="Proteomes" id="UP000275078">
    <property type="component" value="Unassembled WGS sequence"/>
</dbReference>
<dbReference type="Pfam" id="PF09796">
    <property type="entry name" value="QCR10"/>
    <property type="match status" value="1"/>
</dbReference>
<dbReference type="GO" id="GO:0006122">
    <property type="term" value="P:mitochondrial electron transport, ubiquinol to cytochrome c"/>
    <property type="evidence" value="ECO:0007669"/>
    <property type="project" value="InterPro"/>
</dbReference>
<accession>A0A3N4IP41</accession>
<evidence type="ECO:0000256" key="1">
    <source>
        <dbReference type="SAM" id="Phobius"/>
    </source>
</evidence>
<gene>
    <name evidence="2" type="ORF">BJ508DRAFT_320518</name>
</gene>
<reference evidence="2 3" key="1">
    <citation type="journal article" date="2018" name="Nat. Ecol. Evol.">
        <title>Pezizomycetes genomes reveal the molecular basis of ectomycorrhizal truffle lifestyle.</title>
        <authorList>
            <person name="Murat C."/>
            <person name="Payen T."/>
            <person name="Noel B."/>
            <person name="Kuo A."/>
            <person name="Morin E."/>
            <person name="Chen J."/>
            <person name="Kohler A."/>
            <person name="Krizsan K."/>
            <person name="Balestrini R."/>
            <person name="Da Silva C."/>
            <person name="Montanini B."/>
            <person name="Hainaut M."/>
            <person name="Levati E."/>
            <person name="Barry K.W."/>
            <person name="Belfiori B."/>
            <person name="Cichocki N."/>
            <person name="Clum A."/>
            <person name="Dockter R.B."/>
            <person name="Fauchery L."/>
            <person name="Guy J."/>
            <person name="Iotti M."/>
            <person name="Le Tacon F."/>
            <person name="Lindquist E.A."/>
            <person name="Lipzen A."/>
            <person name="Malagnac F."/>
            <person name="Mello A."/>
            <person name="Molinier V."/>
            <person name="Miyauchi S."/>
            <person name="Poulain J."/>
            <person name="Riccioni C."/>
            <person name="Rubini A."/>
            <person name="Sitrit Y."/>
            <person name="Splivallo R."/>
            <person name="Traeger S."/>
            <person name="Wang M."/>
            <person name="Zifcakova L."/>
            <person name="Wipf D."/>
            <person name="Zambonelli A."/>
            <person name="Paolocci F."/>
            <person name="Nowrousian M."/>
            <person name="Ottonello S."/>
            <person name="Baldrian P."/>
            <person name="Spatafora J.W."/>
            <person name="Henrissat B."/>
            <person name="Nagy L.G."/>
            <person name="Aury J.M."/>
            <person name="Wincker P."/>
            <person name="Grigoriev I.V."/>
            <person name="Bonfante P."/>
            <person name="Martin F.M."/>
        </authorList>
    </citation>
    <scope>NUCLEOTIDE SEQUENCE [LARGE SCALE GENOMIC DNA]</scope>
    <source>
        <strain evidence="2 3">RN42</strain>
    </source>
</reference>
<name>A0A3N4IP41_ASCIM</name>
<dbReference type="PANTHER" id="PTHR28254:SF1">
    <property type="entry name" value="CYTOCHROME B-C1 COMPLEX SUBUNIT 10, MITOCHONDRIAL"/>
    <property type="match status" value="1"/>
</dbReference>
<protein>
    <submittedName>
        <fullName evidence="2">Uncharacterized protein</fullName>
    </submittedName>
</protein>
<keyword evidence="3" id="KW-1185">Reference proteome</keyword>
<dbReference type="InterPro" id="IPR019182">
    <property type="entry name" value="Cytochrome_b-c1_su10_fun"/>
</dbReference>
<evidence type="ECO:0000313" key="2">
    <source>
        <dbReference type="EMBL" id="RPA87506.1"/>
    </source>
</evidence>
<dbReference type="STRING" id="1160509.A0A3N4IP41"/>
<keyword evidence="1" id="KW-0812">Transmembrane</keyword>
<organism evidence="2 3">
    <name type="scientific">Ascobolus immersus RN42</name>
    <dbReference type="NCBI Taxonomy" id="1160509"/>
    <lineage>
        <taxon>Eukaryota</taxon>
        <taxon>Fungi</taxon>
        <taxon>Dikarya</taxon>
        <taxon>Ascomycota</taxon>
        <taxon>Pezizomycotina</taxon>
        <taxon>Pezizomycetes</taxon>
        <taxon>Pezizales</taxon>
        <taxon>Ascobolaceae</taxon>
        <taxon>Ascobolus</taxon>
    </lineage>
</organism>
<evidence type="ECO:0000313" key="3">
    <source>
        <dbReference type="Proteomes" id="UP000275078"/>
    </source>
</evidence>
<feature type="transmembrane region" description="Helical" evidence="1">
    <location>
        <begin position="40"/>
        <end position="62"/>
    </location>
</feature>
<dbReference type="PANTHER" id="PTHR28254">
    <property type="entry name" value="CYTOCHROME B-C1 COMPLEX SUBUNIT 10"/>
    <property type="match status" value="1"/>
</dbReference>
<keyword evidence="1" id="KW-0472">Membrane</keyword>
<dbReference type="GO" id="GO:0005739">
    <property type="term" value="C:mitochondrion"/>
    <property type="evidence" value="ECO:0007669"/>
    <property type="project" value="GOC"/>
</dbReference>